<keyword evidence="1" id="KW-0175">Coiled coil</keyword>
<evidence type="ECO:0000313" key="2">
    <source>
        <dbReference type="EMBL" id="MEN7548859.1"/>
    </source>
</evidence>
<evidence type="ECO:0000256" key="1">
    <source>
        <dbReference type="SAM" id="Coils"/>
    </source>
</evidence>
<proteinExistence type="predicted"/>
<dbReference type="AlphaFoldDB" id="A0AAW9S7E2"/>
<sequence length="117" mass="13801">MLYFLVLTIPFTAAMLYLLIHNKKLQKHYDQLAAALVQFAQAHHLSTILEKHDVSREIVVTETAIKRLEKLLNEFEEHFQSKKSKFISNTFTPRKKKMDFIFQKLNKLERKAKEVAV</sequence>
<comment type="caution">
    <text evidence="2">The sequence shown here is derived from an EMBL/GenBank/DDBJ whole genome shotgun (WGS) entry which is preliminary data.</text>
</comment>
<dbReference type="EMBL" id="JBDKWZ010000007">
    <property type="protein sequence ID" value="MEN7548859.1"/>
    <property type="molecule type" value="Genomic_DNA"/>
</dbReference>
<evidence type="ECO:0000313" key="3">
    <source>
        <dbReference type="Proteomes" id="UP001403385"/>
    </source>
</evidence>
<name>A0AAW9S7E2_9BACT</name>
<organism evidence="2 3">
    <name type="scientific">Rapidithrix thailandica</name>
    <dbReference type="NCBI Taxonomy" id="413964"/>
    <lineage>
        <taxon>Bacteria</taxon>
        <taxon>Pseudomonadati</taxon>
        <taxon>Bacteroidota</taxon>
        <taxon>Cytophagia</taxon>
        <taxon>Cytophagales</taxon>
        <taxon>Flammeovirgaceae</taxon>
        <taxon>Rapidithrix</taxon>
    </lineage>
</organism>
<accession>A0AAW9S7E2</accession>
<gene>
    <name evidence="2" type="ORF">AAG747_13135</name>
</gene>
<dbReference type="Proteomes" id="UP001403385">
    <property type="component" value="Unassembled WGS sequence"/>
</dbReference>
<protein>
    <submittedName>
        <fullName evidence="2">Uncharacterized protein</fullName>
    </submittedName>
</protein>
<feature type="coiled-coil region" evidence="1">
    <location>
        <begin position="58"/>
        <end position="85"/>
    </location>
</feature>
<keyword evidence="3" id="KW-1185">Reference proteome</keyword>
<dbReference type="RefSeq" id="WP_346821640.1">
    <property type="nucleotide sequence ID" value="NZ_JBDKWZ010000007.1"/>
</dbReference>
<reference evidence="2 3" key="1">
    <citation type="submission" date="2024-04" db="EMBL/GenBank/DDBJ databases">
        <title>Novel genus in family Flammeovirgaceae.</title>
        <authorList>
            <person name="Nguyen T.H."/>
            <person name="Vuong T.Q."/>
            <person name="Le H."/>
            <person name="Kim S.-G."/>
        </authorList>
    </citation>
    <scope>NUCLEOTIDE SEQUENCE [LARGE SCALE GENOMIC DNA]</scope>
    <source>
        <strain evidence="2 3">JCM 23209</strain>
    </source>
</reference>